<name>A0A1G7UUH3_9PROT</name>
<feature type="compositionally biased region" description="Acidic residues" evidence="1">
    <location>
        <begin position="96"/>
        <end position="108"/>
    </location>
</feature>
<dbReference type="STRING" id="1082479.SAMN05216241_1172"/>
<evidence type="ECO:0000313" key="3">
    <source>
        <dbReference type="EMBL" id="SDG50968.1"/>
    </source>
</evidence>
<organism evidence="3 4">
    <name type="scientific">Limimonas halophila</name>
    <dbReference type="NCBI Taxonomy" id="1082479"/>
    <lineage>
        <taxon>Bacteria</taxon>
        <taxon>Pseudomonadati</taxon>
        <taxon>Pseudomonadota</taxon>
        <taxon>Alphaproteobacteria</taxon>
        <taxon>Rhodospirillales</taxon>
        <taxon>Rhodovibrionaceae</taxon>
        <taxon>Limimonas</taxon>
    </lineage>
</organism>
<dbReference type="Gene3D" id="2.30.30.830">
    <property type="match status" value="1"/>
</dbReference>
<evidence type="ECO:0008006" key="5">
    <source>
        <dbReference type="Google" id="ProtNLM"/>
    </source>
</evidence>
<feature type="compositionally biased region" description="Basic and acidic residues" evidence="1">
    <location>
        <begin position="265"/>
        <end position="277"/>
    </location>
</feature>
<keyword evidence="4" id="KW-1185">Reference proteome</keyword>
<keyword evidence="2" id="KW-0732">Signal</keyword>
<feature type="signal peptide" evidence="2">
    <location>
        <begin position="1"/>
        <end position="19"/>
    </location>
</feature>
<evidence type="ECO:0000256" key="1">
    <source>
        <dbReference type="SAM" id="MobiDB-lite"/>
    </source>
</evidence>
<feature type="compositionally biased region" description="Basic and acidic residues" evidence="1">
    <location>
        <begin position="81"/>
        <end position="95"/>
    </location>
</feature>
<proteinExistence type="predicted"/>
<feature type="region of interest" description="Disordered" evidence="1">
    <location>
        <begin position="72"/>
        <end position="112"/>
    </location>
</feature>
<evidence type="ECO:0000256" key="2">
    <source>
        <dbReference type="SAM" id="SignalP"/>
    </source>
</evidence>
<reference evidence="3 4" key="1">
    <citation type="submission" date="2016-10" db="EMBL/GenBank/DDBJ databases">
        <authorList>
            <person name="de Groot N.N."/>
        </authorList>
    </citation>
    <scope>NUCLEOTIDE SEQUENCE [LARGE SCALE GENOMIC DNA]</scope>
    <source>
        <strain evidence="3 4">DSM 25584</strain>
    </source>
</reference>
<feature type="chain" id="PRO_5011483784" description="General secretion pathway protein N" evidence="2">
    <location>
        <begin position="20"/>
        <end position="277"/>
    </location>
</feature>
<accession>A0A1G7UUH3</accession>
<dbReference type="Proteomes" id="UP000199415">
    <property type="component" value="Unassembled WGS sequence"/>
</dbReference>
<protein>
    <recommendedName>
        <fullName evidence="5">General secretion pathway protein N</fullName>
    </recommendedName>
</protein>
<sequence length="277" mass="28977">MRRRRWPAVVPVLAMGVLAAALGHRVQATLETPAGASLGPHTPADVAISVPDPELPRFEPPRSARFSVIVRRNLFSPERQPPPRDTDEDAAKQAEADTDADSGPDDPSAETAPTLNATLAGVVLAGSNQRAIVVTGDGGTKHQLAPGERVAGWRLIRVTAQAATFRRDGTETRLTLPFAATVSADDAEPTQKASAAGGPTPEQPADRITPVNTLDNTPGFLADEQLPGGIPAGEDSGAEPVTPRAKRSSESGKPARARNQSGVSDRVDKYRDMGGGE</sequence>
<dbReference type="EMBL" id="FNCE01000017">
    <property type="protein sequence ID" value="SDG50968.1"/>
    <property type="molecule type" value="Genomic_DNA"/>
</dbReference>
<gene>
    <name evidence="3" type="ORF">SAMN05216241_1172</name>
</gene>
<dbReference type="RefSeq" id="WP_090022152.1">
    <property type="nucleotide sequence ID" value="NZ_FNCE01000017.1"/>
</dbReference>
<dbReference type="AlphaFoldDB" id="A0A1G7UUH3"/>
<feature type="region of interest" description="Disordered" evidence="1">
    <location>
        <begin position="182"/>
        <end position="277"/>
    </location>
</feature>
<evidence type="ECO:0000313" key="4">
    <source>
        <dbReference type="Proteomes" id="UP000199415"/>
    </source>
</evidence>